<gene>
    <name evidence="8" type="primary">LOC111432162</name>
</gene>
<proteinExistence type="predicted"/>
<dbReference type="KEGG" id="cmos:111432162"/>
<dbReference type="CDD" id="cd16525">
    <property type="entry name" value="RING-HC_PCGF"/>
    <property type="match status" value="1"/>
</dbReference>
<feature type="region of interest" description="Disordered" evidence="5">
    <location>
        <begin position="1"/>
        <end position="20"/>
    </location>
</feature>
<evidence type="ECO:0000256" key="4">
    <source>
        <dbReference type="PROSITE-ProRule" id="PRU00175"/>
    </source>
</evidence>
<dbReference type="SMART" id="SM00184">
    <property type="entry name" value="RING"/>
    <property type="match status" value="1"/>
</dbReference>
<dbReference type="AlphaFoldDB" id="A0A6J1EA43"/>
<dbReference type="GO" id="GO:0004842">
    <property type="term" value="F:ubiquitin-protein transferase activity"/>
    <property type="evidence" value="ECO:0007669"/>
    <property type="project" value="InterPro"/>
</dbReference>
<dbReference type="GeneID" id="111432162"/>
<feature type="compositionally biased region" description="Basic and acidic residues" evidence="5">
    <location>
        <begin position="1"/>
        <end position="14"/>
    </location>
</feature>
<dbReference type="PANTHER" id="PTHR46293:SF3">
    <property type="entry name" value="E3 UBIQUITIN PROTEIN LIGASE DRIPH-RELATED"/>
    <property type="match status" value="1"/>
</dbReference>
<evidence type="ECO:0000259" key="6">
    <source>
        <dbReference type="PROSITE" id="PS50089"/>
    </source>
</evidence>
<evidence type="ECO:0000313" key="8">
    <source>
        <dbReference type="RefSeq" id="XP_022924759.1"/>
    </source>
</evidence>
<feature type="domain" description="RING-type" evidence="6">
    <location>
        <begin position="103"/>
        <end position="144"/>
    </location>
</feature>
<dbReference type="InterPro" id="IPR044807">
    <property type="entry name" value="DRIP1-like"/>
</dbReference>
<dbReference type="Proteomes" id="UP000504609">
    <property type="component" value="Unplaced"/>
</dbReference>
<keyword evidence="3" id="KW-0862">Zinc</keyword>
<dbReference type="PANTHER" id="PTHR46293">
    <property type="entry name" value="E3 UBIQUITIN PROTEIN LIGASE DRIP1"/>
    <property type="match status" value="1"/>
</dbReference>
<evidence type="ECO:0000313" key="7">
    <source>
        <dbReference type="Proteomes" id="UP000504609"/>
    </source>
</evidence>
<dbReference type="InterPro" id="IPR013083">
    <property type="entry name" value="Znf_RING/FYVE/PHD"/>
</dbReference>
<evidence type="ECO:0000256" key="2">
    <source>
        <dbReference type="ARBA" id="ARBA00022771"/>
    </source>
</evidence>
<keyword evidence="2 4" id="KW-0863">Zinc-finger</keyword>
<dbReference type="PROSITE" id="PS00518">
    <property type="entry name" value="ZF_RING_1"/>
    <property type="match status" value="1"/>
</dbReference>
<organism evidence="7 8">
    <name type="scientific">Cucurbita moschata</name>
    <name type="common">Winter crookneck squash</name>
    <name type="synonym">Cucurbita pepo var. moschata</name>
    <dbReference type="NCBI Taxonomy" id="3662"/>
    <lineage>
        <taxon>Eukaryota</taxon>
        <taxon>Viridiplantae</taxon>
        <taxon>Streptophyta</taxon>
        <taxon>Embryophyta</taxon>
        <taxon>Tracheophyta</taxon>
        <taxon>Spermatophyta</taxon>
        <taxon>Magnoliopsida</taxon>
        <taxon>eudicotyledons</taxon>
        <taxon>Gunneridae</taxon>
        <taxon>Pentapetalae</taxon>
        <taxon>rosids</taxon>
        <taxon>fabids</taxon>
        <taxon>Cucurbitales</taxon>
        <taxon>Cucurbitaceae</taxon>
        <taxon>Cucurbiteae</taxon>
        <taxon>Cucurbita</taxon>
    </lineage>
</organism>
<dbReference type="Gene3D" id="3.10.20.90">
    <property type="entry name" value="Phosphatidylinositol 3-kinase Catalytic Subunit, Chain A, domain 1"/>
    <property type="match status" value="1"/>
</dbReference>
<dbReference type="GO" id="GO:0008270">
    <property type="term" value="F:zinc ion binding"/>
    <property type="evidence" value="ECO:0007669"/>
    <property type="project" value="UniProtKB-KW"/>
</dbReference>
<evidence type="ECO:0000256" key="3">
    <source>
        <dbReference type="ARBA" id="ARBA00022833"/>
    </source>
</evidence>
<dbReference type="Gene3D" id="3.30.40.10">
    <property type="entry name" value="Zinc/RING finger domain, C3HC4 (zinc finger)"/>
    <property type="match status" value="1"/>
</dbReference>
<accession>A0A6J1EA43</accession>
<dbReference type="PROSITE" id="PS50089">
    <property type="entry name" value="ZF_RING_2"/>
    <property type="match status" value="1"/>
</dbReference>
<protein>
    <submittedName>
        <fullName evidence="8">E3 ubiquitin protein ligase DRIP2-like</fullName>
    </submittedName>
</protein>
<evidence type="ECO:0000256" key="5">
    <source>
        <dbReference type="SAM" id="MobiDB-lite"/>
    </source>
</evidence>
<dbReference type="InterPro" id="IPR017907">
    <property type="entry name" value="Znf_RING_CS"/>
</dbReference>
<keyword evidence="1" id="KW-0479">Metal-binding</keyword>
<dbReference type="InterPro" id="IPR001841">
    <property type="entry name" value="Znf_RING"/>
</dbReference>
<dbReference type="SUPFAM" id="SSF57850">
    <property type="entry name" value="RING/U-box"/>
    <property type="match status" value="1"/>
</dbReference>
<dbReference type="Pfam" id="PF13923">
    <property type="entry name" value="zf-C3HC4_2"/>
    <property type="match status" value="1"/>
</dbReference>
<dbReference type="RefSeq" id="XP_022924759.1">
    <property type="nucleotide sequence ID" value="XM_023068991.1"/>
</dbReference>
<sequence>MVKKEIAARNDERRRRVGGGAHVTYNNVVQKEKPKQTFPKQKANSFVTHEKNTPNPNISPFFLITITQQKPTKRLRLEIIEHRPMATATVKVETEKLMGCLTCPLCNNLFTDATTISECLHTFCRDCIYEKITEEELEGCPVCNTNLGGVPLEKLRADHTMDDLREKTFPCQRRKEKAPETTQSAVSLPTKRKERSLSSLDIDNTNMISHSAAKIPKATAQENLVVQQCISNMIPQRKLVFVQNKQNNTQVMERETDDLNRKEEATATSSNDCNIQDTVVKPEPIQIDDNYCKVQEHSHKPIMERVERGLSFGISGSIEHGNLQDVSWERRLSSSTGSYDQTVGDIGVEKRCNTFSNPIWFALVASDHQEGNQPLPQISSNYLRVSDGCIPVSFIQKYLAKKLGLASEIEVEISFKGHPVSSTLHLHDLVELWRQTTTKIELIQISVGSSAKDFVMVLSYGRKSCHSGQFPNICAHLENDVQQEIK</sequence>
<keyword evidence="7" id="KW-1185">Reference proteome</keyword>
<evidence type="ECO:0000256" key="1">
    <source>
        <dbReference type="ARBA" id="ARBA00022723"/>
    </source>
</evidence>
<name>A0A6J1EA43_CUCMO</name>
<reference evidence="8" key="1">
    <citation type="submission" date="2025-08" db="UniProtKB">
        <authorList>
            <consortium name="RefSeq"/>
        </authorList>
    </citation>
    <scope>IDENTIFICATION</scope>
    <source>
        <tissue evidence="8">Young leaves</tissue>
    </source>
</reference>